<dbReference type="Gene3D" id="3.30.379.10">
    <property type="entry name" value="Chitobiase/beta-hexosaminidase domain 2-like"/>
    <property type="match status" value="1"/>
</dbReference>
<gene>
    <name evidence="7" type="ORF">LKD48_05045</name>
</gene>
<dbReference type="PANTHER" id="PTHR43678:SF1">
    <property type="entry name" value="BETA-N-ACETYLHEXOSAMINIDASE"/>
    <property type="match status" value="1"/>
</dbReference>
<proteinExistence type="inferred from homology"/>
<dbReference type="Pfam" id="PF00728">
    <property type="entry name" value="Glyco_hydro_20"/>
    <property type="match status" value="1"/>
</dbReference>
<evidence type="ECO:0000256" key="4">
    <source>
        <dbReference type="PIRSR" id="PIRSR625705-1"/>
    </source>
</evidence>
<dbReference type="InterPro" id="IPR017853">
    <property type="entry name" value="GH"/>
</dbReference>
<comment type="similarity">
    <text evidence="1">Belongs to the glycosyl hydrolase 20 family.</text>
</comment>
<protein>
    <submittedName>
        <fullName evidence="7">Family 20 glycosylhydrolase</fullName>
    </submittedName>
</protein>
<evidence type="ECO:0000256" key="3">
    <source>
        <dbReference type="ARBA" id="ARBA00023295"/>
    </source>
</evidence>
<accession>A0AAE3E3C1</accession>
<dbReference type="Proteomes" id="UP001198200">
    <property type="component" value="Unassembled WGS sequence"/>
</dbReference>
<dbReference type="InterPro" id="IPR015883">
    <property type="entry name" value="Glyco_hydro_20_cat"/>
</dbReference>
<keyword evidence="2" id="KW-0378">Hydrolase</keyword>
<dbReference type="AlphaFoldDB" id="A0AAE3E3C1"/>
<dbReference type="InterPro" id="IPR029018">
    <property type="entry name" value="Hex-like_dom2"/>
</dbReference>
<dbReference type="SUPFAM" id="SSF51445">
    <property type="entry name" value="(Trans)glycosidases"/>
    <property type="match status" value="1"/>
</dbReference>
<dbReference type="InterPro" id="IPR025705">
    <property type="entry name" value="Beta_hexosaminidase_sua/sub"/>
</dbReference>
<organism evidence="7 8">
    <name type="scientific">Anthropogastromicrobium aceti</name>
    <dbReference type="NCBI Taxonomy" id="2981768"/>
    <lineage>
        <taxon>Bacteria</taxon>
        <taxon>Bacillati</taxon>
        <taxon>Bacillota</taxon>
        <taxon>Clostridia</taxon>
        <taxon>Lachnospirales</taxon>
        <taxon>Lachnospiraceae</taxon>
        <taxon>Anthropogastromicrobium</taxon>
    </lineage>
</organism>
<feature type="domain" description="Glycoside hydrolase family 20 catalytic" evidence="5">
    <location>
        <begin position="140"/>
        <end position="375"/>
    </location>
</feature>
<evidence type="ECO:0000256" key="2">
    <source>
        <dbReference type="ARBA" id="ARBA00022801"/>
    </source>
</evidence>
<evidence type="ECO:0000259" key="5">
    <source>
        <dbReference type="Pfam" id="PF00728"/>
    </source>
</evidence>
<dbReference type="GO" id="GO:0005975">
    <property type="term" value="P:carbohydrate metabolic process"/>
    <property type="evidence" value="ECO:0007669"/>
    <property type="project" value="InterPro"/>
</dbReference>
<dbReference type="PRINTS" id="PR00738">
    <property type="entry name" value="GLHYDRLASE20"/>
</dbReference>
<keyword evidence="3" id="KW-0326">Glycosidase</keyword>
<dbReference type="PANTHER" id="PTHR43678">
    <property type="entry name" value="PUTATIVE (AFU_ORTHOLOGUE AFUA_2G00640)-RELATED"/>
    <property type="match status" value="1"/>
</dbReference>
<name>A0AAE3E3C1_9FIRM</name>
<dbReference type="InterPro" id="IPR052764">
    <property type="entry name" value="GH20_Enzymes"/>
</dbReference>
<dbReference type="GO" id="GO:0004563">
    <property type="term" value="F:beta-N-acetylhexosaminidase activity"/>
    <property type="evidence" value="ECO:0007669"/>
    <property type="project" value="InterPro"/>
</dbReference>
<evidence type="ECO:0000313" key="8">
    <source>
        <dbReference type="Proteomes" id="UP001198200"/>
    </source>
</evidence>
<feature type="active site" description="Proton donor" evidence="4">
    <location>
        <position position="291"/>
    </location>
</feature>
<dbReference type="Gene3D" id="3.20.20.80">
    <property type="entry name" value="Glycosidases"/>
    <property type="match status" value="1"/>
</dbReference>
<dbReference type="Pfam" id="PF02838">
    <property type="entry name" value="Glyco_hydro_20b"/>
    <property type="match status" value="1"/>
</dbReference>
<dbReference type="RefSeq" id="WP_308731401.1">
    <property type="nucleotide sequence ID" value="NZ_JAJEQN010000009.1"/>
</dbReference>
<evidence type="ECO:0000313" key="7">
    <source>
        <dbReference type="EMBL" id="MCC2221014.1"/>
    </source>
</evidence>
<dbReference type="EMBL" id="JAJEQN010000009">
    <property type="protein sequence ID" value="MCC2221014.1"/>
    <property type="molecule type" value="Genomic_DNA"/>
</dbReference>
<dbReference type="SUPFAM" id="SSF55545">
    <property type="entry name" value="beta-N-acetylhexosaminidase-like domain"/>
    <property type="match status" value="1"/>
</dbReference>
<reference evidence="7 8" key="1">
    <citation type="submission" date="2021-10" db="EMBL/GenBank/DDBJ databases">
        <title>Anaerobic single-cell dispensing facilitates the cultivation of human gut bacteria.</title>
        <authorList>
            <person name="Afrizal A."/>
        </authorList>
    </citation>
    <scope>NUCLEOTIDE SEQUENCE [LARGE SCALE GENOMIC DNA]</scope>
    <source>
        <strain evidence="7 8">CLA-AA-H224</strain>
    </source>
</reference>
<dbReference type="CDD" id="cd06565">
    <property type="entry name" value="GH20_GcnA-like"/>
    <property type="match status" value="1"/>
</dbReference>
<evidence type="ECO:0000259" key="6">
    <source>
        <dbReference type="Pfam" id="PF02838"/>
    </source>
</evidence>
<feature type="domain" description="Beta-hexosaminidase bacterial type N-terminal" evidence="6">
    <location>
        <begin position="2"/>
        <end position="134"/>
    </location>
</feature>
<keyword evidence="8" id="KW-1185">Reference proteome</keyword>
<comment type="caution">
    <text evidence="7">The sequence shown here is derived from an EMBL/GenBank/DDBJ whole genome shotgun (WGS) entry which is preliminary data.</text>
</comment>
<dbReference type="InterPro" id="IPR015882">
    <property type="entry name" value="HEX_bac_N"/>
</dbReference>
<sequence length="630" mass="72898">MIRILPRPQHIEEREGRLLLDYHCRITMDSSCPSEVFFYASQLAEQLKKSSGIELLIDRRTSGAHKGIVLCMSGEAGITRENKKEKEAYRLEITPEGVTVCAAEKEGLFNGVQTLRQLIIQYGSSLPCLYIEDYPELSVRGWFMDVTRGRIPKMAYLKELADRCSLYKINQLHLYIEHTFLFDGLSEVWRDDTPLTAQDILEFDAYCAERNIELVPSVATFGHLYKVLRTKTFHELSEVEEAEGTAFSFYERMCHHTLNSTDDRAYELVCRLIDEYSPLFRSNLFNINCDETFDLGRGRGKERADEIGSHVMYVQWVNRVCEHVKALGKRPMFWGDIIAAHPEAIKELPEDVICMTWDYSPTPREINVKKLWENGAHQYLCPGVQGWNQAIHQLDNAYENIKQMAAFAHKYDGEGLLNTDWGDFGHFQHPELSMVGIVYGAAFSWNSDIQEKSAINADISVIEYGDRSASLVEVISHMSNQAVVNWGEFVRILENCRYQVAEREVTAFWEKYDEQTENSQKQIEFCNEAIRNDMAKVSALLVGIEEGKRKYIAPILHMAEGQILINTMFGVIKNVHDGQQNPCIDKRALAEAFEIWYYEYRRQWHKISRESELYRIGELIFWLADYIREL</sequence>
<evidence type="ECO:0000256" key="1">
    <source>
        <dbReference type="ARBA" id="ARBA00006285"/>
    </source>
</evidence>